<reference evidence="7 8" key="1">
    <citation type="submission" date="2024-06" db="EMBL/GenBank/DDBJ databases">
        <authorList>
            <person name="Woo H."/>
        </authorList>
    </citation>
    <scope>NUCLEOTIDE SEQUENCE [LARGE SCALE GENOMIC DNA]</scope>
    <source>
        <strain evidence="7 8">Si-c</strain>
    </source>
</reference>
<evidence type="ECO:0000256" key="6">
    <source>
        <dbReference type="ARBA" id="ARBA00023315"/>
    </source>
</evidence>
<keyword evidence="3" id="KW-0997">Cell inner membrane</keyword>
<sequence>MSEATHWRQHREGGGRLALWLMRTLALRGGRRFGRLLMYPVTLYFFLRRGAERRASRQYLTRVLGRPPGIWSMLRQFHAYATTTLDRVFLLAHGERGFRIEIEGLAELERRIAEGRGVLLVGSHQGSFEALRVLGARRPDVPLRVVLDKGKTPAMTELLEALAPAVGAAVIDAAQGGAGVVLAAAEACRQGAMVALLADRAGEHEAQREVDFLGAPAPLPVGPWLLANALKVPVLLCFGLYLGGNRYRLVFEPFAECVAIPREQRGPALDALLVRYAARLEHYVRVAPYNWFNFHDFWQQPVAATIVAPPSDPPGAD</sequence>
<dbReference type="Pfam" id="PF03279">
    <property type="entry name" value="Lip_A_acyltrans"/>
    <property type="match status" value="1"/>
</dbReference>
<protein>
    <submittedName>
        <fullName evidence="7">Acyltransferase</fullName>
    </submittedName>
</protein>
<dbReference type="InterPro" id="IPR014548">
    <property type="entry name" value="Ac_Trasf"/>
</dbReference>
<keyword evidence="6 7" id="KW-0012">Acyltransferase</keyword>
<evidence type="ECO:0000256" key="5">
    <source>
        <dbReference type="ARBA" id="ARBA00023136"/>
    </source>
</evidence>
<evidence type="ECO:0000313" key="8">
    <source>
        <dbReference type="Proteomes" id="UP001556220"/>
    </source>
</evidence>
<accession>A0ABV3QD63</accession>
<keyword evidence="8" id="KW-1185">Reference proteome</keyword>
<evidence type="ECO:0000256" key="1">
    <source>
        <dbReference type="ARBA" id="ARBA00004533"/>
    </source>
</evidence>
<keyword evidence="2" id="KW-1003">Cell membrane</keyword>
<comment type="caution">
    <text evidence="7">The sequence shown here is derived from an EMBL/GenBank/DDBJ whole genome shotgun (WGS) entry which is preliminary data.</text>
</comment>
<proteinExistence type="predicted"/>
<dbReference type="RefSeq" id="WP_367853847.1">
    <property type="nucleotide sequence ID" value="NZ_JBFOHK010000002.1"/>
</dbReference>
<organism evidence="7 8">
    <name type="scientific">Rhodanobacter lycopersici</name>
    <dbReference type="NCBI Taxonomy" id="3162487"/>
    <lineage>
        <taxon>Bacteria</taxon>
        <taxon>Pseudomonadati</taxon>
        <taxon>Pseudomonadota</taxon>
        <taxon>Gammaproteobacteria</taxon>
        <taxon>Lysobacterales</taxon>
        <taxon>Rhodanobacteraceae</taxon>
        <taxon>Rhodanobacter</taxon>
    </lineage>
</organism>
<dbReference type="Proteomes" id="UP001556220">
    <property type="component" value="Unassembled WGS sequence"/>
</dbReference>
<dbReference type="PANTHER" id="PTHR30606">
    <property type="entry name" value="LIPID A BIOSYNTHESIS LAUROYL ACYLTRANSFERASE"/>
    <property type="match status" value="1"/>
</dbReference>
<dbReference type="PIRSF" id="PIRSF028561">
    <property type="entry name" value="Ac_Trasf"/>
    <property type="match status" value="1"/>
</dbReference>
<keyword evidence="5" id="KW-0472">Membrane</keyword>
<comment type="subcellular location">
    <subcellularLocation>
        <location evidence="1">Cell inner membrane</location>
    </subcellularLocation>
</comment>
<evidence type="ECO:0000256" key="3">
    <source>
        <dbReference type="ARBA" id="ARBA00022519"/>
    </source>
</evidence>
<dbReference type="InterPro" id="IPR004960">
    <property type="entry name" value="LipA_acyltrans"/>
</dbReference>
<dbReference type="CDD" id="cd07984">
    <property type="entry name" value="LPLAT_LABLAT-like"/>
    <property type="match status" value="1"/>
</dbReference>
<keyword evidence="4" id="KW-0808">Transferase</keyword>
<gene>
    <name evidence="7" type="ORF">ABQJ54_08415</name>
</gene>
<evidence type="ECO:0000256" key="4">
    <source>
        <dbReference type="ARBA" id="ARBA00022679"/>
    </source>
</evidence>
<evidence type="ECO:0000313" key="7">
    <source>
        <dbReference type="EMBL" id="MEW9571773.1"/>
    </source>
</evidence>
<dbReference type="PANTHER" id="PTHR30606:SF9">
    <property type="entry name" value="LIPID A BIOSYNTHESIS LAUROYLTRANSFERASE"/>
    <property type="match status" value="1"/>
</dbReference>
<name>A0ABV3QD63_9GAMM</name>
<dbReference type="EMBL" id="JBFOHK010000002">
    <property type="protein sequence ID" value="MEW9571773.1"/>
    <property type="molecule type" value="Genomic_DNA"/>
</dbReference>
<evidence type="ECO:0000256" key="2">
    <source>
        <dbReference type="ARBA" id="ARBA00022475"/>
    </source>
</evidence>
<dbReference type="GO" id="GO:0016746">
    <property type="term" value="F:acyltransferase activity"/>
    <property type="evidence" value="ECO:0007669"/>
    <property type="project" value="UniProtKB-KW"/>
</dbReference>